<evidence type="ECO:0000313" key="2">
    <source>
        <dbReference type="EMBL" id="KOE98580.1"/>
    </source>
</evidence>
<dbReference type="Pfam" id="PF05016">
    <property type="entry name" value="ParE_toxin"/>
    <property type="match status" value="1"/>
</dbReference>
<dbReference type="Gene3D" id="3.30.2310.20">
    <property type="entry name" value="RelE-like"/>
    <property type="match status" value="1"/>
</dbReference>
<reference evidence="2 3" key="1">
    <citation type="journal article" date="2012" name="J. Bacteriol.">
        <title>Genome sequence of a novel nicotine-degrading strain, Pseudomonas geniculata N1.</title>
        <authorList>
            <person name="Tang H."/>
            <person name="Yu H."/>
            <person name="Tai C."/>
            <person name="Huang K."/>
            <person name="Liu Y."/>
            <person name="Wang L."/>
            <person name="Yao Y."/>
            <person name="Wu G."/>
            <person name="Xu P."/>
        </authorList>
    </citation>
    <scope>NUCLEOTIDE SEQUENCE [LARGE SCALE GENOMIC DNA]</scope>
    <source>
        <strain evidence="2 3">N1</strain>
    </source>
</reference>
<comment type="caution">
    <text evidence="2">The sequence shown here is derived from an EMBL/GenBank/DDBJ whole genome shotgun (WGS) entry which is preliminary data.</text>
</comment>
<name>A0A0L8A8G3_9GAMM</name>
<dbReference type="OrthoDB" id="276174at2"/>
<dbReference type="InterPro" id="IPR035093">
    <property type="entry name" value="RelE/ParE_toxin_dom_sf"/>
</dbReference>
<proteinExistence type="predicted"/>
<dbReference type="EMBL" id="AJLO02000027">
    <property type="protein sequence ID" value="KOE98580.1"/>
    <property type="molecule type" value="Genomic_DNA"/>
</dbReference>
<organism evidence="2 3">
    <name type="scientific">Stenotrophomonas geniculata N1</name>
    <dbReference type="NCBI Taxonomy" id="1167641"/>
    <lineage>
        <taxon>Bacteria</taxon>
        <taxon>Pseudomonadati</taxon>
        <taxon>Pseudomonadota</taxon>
        <taxon>Gammaproteobacteria</taxon>
        <taxon>Lysobacterales</taxon>
        <taxon>Lysobacteraceae</taxon>
        <taxon>Stenotrophomonas</taxon>
    </lineage>
</organism>
<sequence length="108" mass="12203">MKAIEWRPRAEADAADAALWFARQGGLALGQRFLEELEATLQRIALFPASGSTRHADLAAQLPAPLRFMRVPAFERYLVYCLDLPDRVDVMRVWCVDRGLDALMQDIS</sequence>
<dbReference type="InterPro" id="IPR007712">
    <property type="entry name" value="RelE/ParE_toxin"/>
</dbReference>
<evidence type="ECO:0000256" key="1">
    <source>
        <dbReference type="ARBA" id="ARBA00022649"/>
    </source>
</evidence>
<protein>
    <submittedName>
        <fullName evidence="2">Plasmid stabilization protein</fullName>
    </submittedName>
</protein>
<dbReference type="AlphaFoldDB" id="A0A0L8A8G3"/>
<accession>A0A0L8A8G3</accession>
<keyword evidence="1" id="KW-1277">Toxin-antitoxin system</keyword>
<gene>
    <name evidence="2" type="ORF">W7K_13925</name>
</gene>
<dbReference type="Proteomes" id="UP000036890">
    <property type="component" value="Unassembled WGS sequence"/>
</dbReference>
<evidence type="ECO:0000313" key="3">
    <source>
        <dbReference type="Proteomes" id="UP000036890"/>
    </source>
</evidence>
<dbReference type="RefSeq" id="WP_010482773.1">
    <property type="nucleotide sequence ID" value="NZ_AJLO02000027.1"/>
</dbReference>